<dbReference type="GeneID" id="113203003"/>
<protein>
    <submittedName>
        <fullName evidence="3">Uncharacterized protein LOC113203003</fullName>
    </submittedName>
</protein>
<accession>A0A9C6U204</accession>
<name>A0A9C6U204_FRAOC</name>
<keyword evidence="2" id="KW-1185">Reference proteome</keyword>
<proteinExistence type="predicted"/>
<evidence type="ECO:0000313" key="2">
    <source>
        <dbReference type="Proteomes" id="UP000504606"/>
    </source>
</evidence>
<gene>
    <name evidence="3" type="primary">LOC113203003</name>
</gene>
<dbReference type="Proteomes" id="UP000504606">
    <property type="component" value="Unplaced"/>
</dbReference>
<organism evidence="2 3">
    <name type="scientific">Frankliniella occidentalis</name>
    <name type="common">Western flower thrips</name>
    <name type="synonym">Euthrips occidentalis</name>
    <dbReference type="NCBI Taxonomy" id="133901"/>
    <lineage>
        <taxon>Eukaryota</taxon>
        <taxon>Metazoa</taxon>
        <taxon>Ecdysozoa</taxon>
        <taxon>Arthropoda</taxon>
        <taxon>Hexapoda</taxon>
        <taxon>Insecta</taxon>
        <taxon>Pterygota</taxon>
        <taxon>Neoptera</taxon>
        <taxon>Paraneoptera</taxon>
        <taxon>Thysanoptera</taxon>
        <taxon>Terebrantia</taxon>
        <taxon>Thripoidea</taxon>
        <taxon>Thripidae</taxon>
        <taxon>Frankliniella</taxon>
    </lineage>
</organism>
<reference evidence="3" key="1">
    <citation type="submission" date="2025-08" db="UniProtKB">
        <authorList>
            <consortium name="RefSeq"/>
        </authorList>
    </citation>
    <scope>IDENTIFICATION</scope>
    <source>
        <tissue evidence="3">Whole organism</tissue>
    </source>
</reference>
<feature type="region of interest" description="Disordered" evidence="1">
    <location>
        <begin position="52"/>
        <end position="97"/>
    </location>
</feature>
<sequence length="296" mass="34957">MATEPEVRQYLRRLRFKRRLEGPRLDLRPRVHAPTVLQKIFKQRNQKRSVYYVTSGRQIPEEEEKAEGVGEQESEAAEEGSRKNEKKGKQKDKPFWVPPDEHFAPFVAFQKEQTALERRKELALPVHKKPNARTRLTADLLRRLHIPDEPPPAEKTMVDMDPEFYTIVEGRPNRDRVSVREYISHIRDLVRVRLKIGYNEDESILVDEQFRLERERLDQILGQQKQYVDLFDQFLAEDHATSMELLKKADLAARLSAEKDAEIKVWIRTKGVLRTQDKSLPLIQVRHYEMLSERKS</sequence>
<feature type="compositionally biased region" description="Acidic residues" evidence="1">
    <location>
        <begin position="61"/>
        <end position="78"/>
    </location>
</feature>
<dbReference type="OrthoDB" id="6874995at2759"/>
<dbReference type="KEGG" id="foc:113203003"/>
<evidence type="ECO:0000256" key="1">
    <source>
        <dbReference type="SAM" id="MobiDB-lite"/>
    </source>
</evidence>
<dbReference type="AlphaFoldDB" id="A0A9C6U204"/>
<evidence type="ECO:0000313" key="3">
    <source>
        <dbReference type="RefSeq" id="XP_052121647.1"/>
    </source>
</evidence>
<dbReference type="RefSeq" id="XP_052121647.1">
    <property type="nucleotide sequence ID" value="XM_052265687.1"/>
</dbReference>